<gene>
    <name evidence="2" type="ORF">HNR02_003990</name>
</gene>
<organism evidence="2 3">
    <name type="scientific">Amycolatopsis endophytica</name>
    <dbReference type="NCBI Taxonomy" id="860233"/>
    <lineage>
        <taxon>Bacteria</taxon>
        <taxon>Bacillati</taxon>
        <taxon>Actinomycetota</taxon>
        <taxon>Actinomycetes</taxon>
        <taxon>Pseudonocardiales</taxon>
        <taxon>Pseudonocardiaceae</taxon>
        <taxon>Amycolatopsis</taxon>
    </lineage>
</organism>
<evidence type="ECO:0000313" key="3">
    <source>
        <dbReference type="Proteomes" id="UP000549616"/>
    </source>
</evidence>
<keyword evidence="3" id="KW-1185">Reference proteome</keyword>
<reference evidence="2 3" key="1">
    <citation type="submission" date="2020-07" db="EMBL/GenBank/DDBJ databases">
        <title>Sequencing the genomes of 1000 actinobacteria strains.</title>
        <authorList>
            <person name="Klenk H.-P."/>
        </authorList>
    </citation>
    <scope>NUCLEOTIDE SEQUENCE [LARGE SCALE GENOMIC DNA]</scope>
    <source>
        <strain evidence="2 3">DSM 104006</strain>
    </source>
</reference>
<dbReference type="Proteomes" id="UP000549616">
    <property type="component" value="Unassembled WGS sequence"/>
</dbReference>
<protein>
    <submittedName>
        <fullName evidence="2">Uncharacterized protein</fullName>
    </submittedName>
</protein>
<accession>A0A853B7D9</accession>
<name>A0A853B7D9_9PSEU</name>
<comment type="caution">
    <text evidence="2">The sequence shown here is derived from an EMBL/GenBank/DDBJ whole genome shotgun (WGS) entry which is preliminary data.</text>
</comment>
<dbReference type="AlphaFoldDB" id="A0A853B7D9"/>
<sequence length="225" mass="24189">MGRFWRRTWPFFVPLAVISGLGALVLWVYGGFEPRPRASPDPPAHPCATDSAVAAAVVPNQLAGTARPYTGPGPHQVLVVSQHETSGGPGGPWWDEAALPPEWQPPDGSTLEAQVPLVLCEYGTRLGQGIDRCDYGPGSLSGSLLTTTDQPRTVQHSIALENAEYHYRLYEARTGTLLDEFTLGSAGPCAFTVSVADDVWPVSIVQRPDSAALESRLRPFVDASR</sequence>
<dbReference type="RefSeq" id="WP_179774659.1">
    <property type="nucleotide sequence ID" value="NZ_JACCFK010000001.1"/>
</dbReference>
<keyword evidence="1" id="KW-0472">Membrane</keyword>
<keyword evidence="1" id="KW-0812">Transmembrane</keyword>
<feature type="transmembrane region" description="Helical" evidence="1">
    <location>
        <begin position="12"/>
        <end position="32"/>
    </location>
</feature>
<proteinExistence type="predicted"/>
<evidence type="ECO:0000256" key="1">
    <source>
        <dbReference type="SAM" id="Phobius"/>
    </source>
</evidence>
<dbReference type="EMBL" id="JACCFK010000001">
    <property type="protein sequence ID" value="NYI90667.1"/>
    <property type="molecule type" value="Genomic_DNA"/>
</dbReference>
<keyword evidence="1" id="KW-1133">Transmembrane helix</keyword>
<evidence type="ECO:0000313" key="2">
    <source>
        <dbReference type="EMBL" id="NYI90667.1"/>
    </source>
</evidence>